<organism evidence="6 7">
    <name type="scientific">Durusdinium trenchii</name>
    <dbReference type="NCBI Taxonomy" id="1381693"/>
    <lineage>
        <taxon>Eukaryota</taxon>
        <taxon>Sar</taxon>
        <taxon>Alveolata</taxon>
        <taxon>Dinophyceae</taxon>
        <taxon>Suessiales</taxon>
        <taxon>Symbiodiniaceae</taxon>
        <taxon>Durusdinium</taxon>
    </lineage>
</organism>
<evidence type="ECO:0000256" key="4">
    <source>
        <dbReference type="SAM" id="SignalP"/>
    </source>
</evidence>
<dbReference type="PROSITE" id="PS00126">
    <property type="entry name" value="PDEASE_I_1"/>
    <property type="match status" value="1"/>
</dbReference>
<gene>
    <name evidence="6" type="ORF">SCF082_LOCUS40859</name>
</gene>
<dbReference type="Pfam" id="PF00233">
    <property type="entry name" value="PDEase_I"/>
    <property type="match status" value="1"/>
</dbReference>
<dbReference type="EMBL" id="CAXAMM010039432">
    <property type="protein sequence ID" value="CAK9086387.1"/>
    <property type="molecule type" value="Genomic_DNA"/>
</dbReference>
<dbReference type="InterPro" id="IPR003607">
    <property type="entry name" value="HD/PDEase_dom"/>
</dbReference>
<sequence length="286" mass="31517">VTVFWLLVAALGHDVSHLGVNNQFLVETSHALALRYNDKSILENLHCAVLFEVLSDASANVLKVLDKAEYKAARAGIVEVILGTDMVRHNEDIKGLSIAFTMNEEAFVAASEGSPQALSKALQEDSKVRLKVLGAMLHTADISNPMKPWDLCEFLADKCLEEFFAQGDQEKELGIPVQMLNDRDKVNRCTSQVGFIEFVITPLAEQMVAVFPSLNYLTRNLSQNVQTWAEIWKTRSDPSAEEVEKLQGRVAKVMTRCKAGAWDDAMTRQDSATSGLSESLSEAEGA</sequence>
<dbReference type="CDD" id="cd00077">
    <property type="entry name" value="HDc"/>
    <property type="match status" value="1"/>
</dbReference>
<feature type="chain" id="PRO_5046379919" evidence="4">
    <location>
        <begin position="18"/>
        <end position="286"/>
    </location>
</feature>
<keyword evidence="4" id="KW-0732">Signal</keyword>
<evidence type="ECO:0000256" key="3">
    <source>
        <dbReference type="SAM" id="MobiDB-lite"/>
    </source>
</evidence>
<dbReference type="SUPFAM" id="SSF109604">
    <property type="entry name" value="HD-domain/PDEase-like"/>
    <property type="match status" value="1"/>
</dbReference>
<feature type="compositionally biased region" description="Low complexity" evidence="3">
    <location>
        <begin position="271"/>
        <end position="286"/>
    </location>
</feature>
<dbReference type="Gene3D" id="1.10.1300.10">
    <property type="entry name" value="3'5'-cyclic nucleotide phosphodiesterase, catalytic domain"/>
    <property type="match status" value="1"/>
</dbReference>
<name>A0ABP0QDR7_9DINO</name>
<evidence type="ECO:0000313" key="7">
    <source>
        <dbReference type="Proteomes" id="UP001642464"/>
    </source>
</evidence>
<keyword evidence="7" id="KW-1185">Reference proteome</keyword>
<evidence type="ECO:0000313" key="6">
    <source>
        <dbReference type="EMBL" id="CAK9086387.1"/>
    </source>
</evidence>
<dbReference type="PROSITE" id="PS51845">
    <property type="entry name" value="PDEASE_I_2"/>
    <property type="match status" value="1"/>
</dbReference>
<dbReference type="PRINTS" id="PR00387">
    <property type="entry name" value="PDIESTERASE1"/>
</dbReference>
<keyword evidence="2" id="KW-0378">Hydrolase</keyword>
<dbReference type="InterPro" id="IPR002073">
    <property type="entry name" value="PDEase_catalytic_dom"/>
</dbReference>
<feature type="domain" description="PDEase" evidence="5">
    <location>
        <begin position="1"/>
        <end position="239"/>
    </location>
</feature>
<feature type="signal peptide" evidence="4">
    <location>
        <begin position="1"/>
        <end position="17"/>
    </location>
</feature>
<dbReference type="InterPro" id="IPR023088">
    <property type="entry name" value="PDEase"/>
</dbReference>
<comment type="caution">
    <text evidence="6">The sequence shown here is derived from an EMBL/GenBank/DDBJ whole genome shotgun (WGS) entry which is preliminary data.</text>
</comment>
<accession>A0ABP0QDR7</accession>
<reference evidence="6 7" key="1">
    <citation type="submission" date="2024-02" db="EMBL/GenBank/DDBJ databases">
        <authorList>
            <person name="Chen Y."/>
            <person name="Shah S."/>
            <person name="Dougan E. K."/>
            <person name="Thang M."/>
            <person name="Chan C."/>
        </authorList>
    </citation>
    <scope>NUCLEOTIDE SEQUENCE [LARGE SCALE GENOMIC DNA]</scope>
</reference>
<dbReference type="InterPro" id="IPR023174">
    <property type="entry name" value="PDEase_CS"/>
</dbReference>
<dbReference type="PANTHER" id="PTHR11347">
    <property type="entry name" value="CYCLIC NUCLEOTIDE PHOSPHODIESTERASE"/>
    <property type="match status" value="1"/>
</dbReference>
<evidence type="ECO:0000256" key="2">
    <source>
        <dbReference type="ARBA" id="ARBA00022801"/>
    </source>
</evidence>
<feature type="non-terminal residue" evidence="6">
    <location>
        <position position="1"/>
    </location>
</feature>
<proteinExistence type="predicted"/>
<dbReference type="Proteomes" id="UP001642464">
    <property type="component" value="Unassembled WGS sequence"/>
</dbReference>
<dbReference type="InterPro" id="IPR036971">
    <property type="entry name" value="PDEase_catalytic_dom_sf"/>
</dbReference>
<keyword evidence="1" id="KW-0479">Metal-binding</keyword>
<protein>
    <submittedName>
        <fullName evidence="6">5'-cyclic phosphodiesterase 9A</fullName>
    </submittedName>
</protein>
<evidence type="ECO:0000256" key="1">
    <source>
        <dbReference type="ARBA" id="ARBA00022723"/>
    </source>
</evidence>
<feature type="region of interest" description="Disordered" evidence="3">
    <location>
        <begin position="264"/>
        <end position="286"/>
    </location>
</feature>
<evidence type="ECO:0000259" key="5">
    <source>
        <dbReference type="PROSITE" id="PS51845"/>
    </source>
</evidence>